<feature type="domain" description="DUF2062" evidence="2">
    <location>
        <begin position="2"/>
        <end position="71"/>
    </location>
</feature>
<dbReference type="AlphaFoldDB" id="A0A6S6TSI3"/>
<accession>A0A6S6TSI3</accession>
<proteinExistence type="predicted"/>
<name>A0A6S6TSI3_9BACT</name>
<evidence type="ECO:0000313" key="3">
    <source>
        <dbReference type="EMBL" id="CAA6819003.1"/>
    </source>
</evidence>
<evidence type="ECO:0000256" key="1">
    <source>
        <dbReference type="SAM" id="Phobius"/>
    </source>
</evidence>
<sequence length="71" mass="7785">MIPFILYASFWTGALVWGGNYGDLSLDQMGNLDVIQTNIYQYTVGAIVLACVAAIIAGLLTYVLLKSRQKK</sequence>
<reference evidence="3" key="1">
    <citation type="submission" date="2020-01" db="EMBL/GenBank/DDBJ databases">
        <authorList>
            <person name="Meier V. D."/>
            <person name="Meier V D."/>
        </authorList>
    </citation>
    <scope>NUCLEOTIDE SEQUENCE</scope>
    <source>
        <strain evidence="3">HLG_WM_MAG_10</strain>
    </source>
</reference>
<dbReference type="EMBL" id="CACVAQ010000269">
    <property type="protein sequence ID" value="CAA6819003.1"/>
    <property type="molecule type" value="Genomic_DNA"/>
</dbReference>
<keyword evidence="1" id="KW-0812">Transmembrane</keyword>
<dbReference type="Pfam" id="PF09835">
    <property type="entry name" value="DUF2062"/>
    <property type="match status" value="1"/>
</dbReference>
<evidence type="ECO:0000259" key="2">
    <source>
        <dbReference type="Pfam" id="PF09835"/>
    </source>
</evidence>
<protein>
    <recommendedName>
        <fullName evidence="2">DUF2062 domain-containing protein</fullName>
    </recommendedName>
</protein>
<feature type="transmembrane region" description="Helical" evidence="1">
    <location>
        <begin position="42"/>
        <end position="65"/>
    </location>
</feature>
<gene>
    <name evidence="3" type="ORF">HELGO_WM17601</name>
</gene>
<keyword evidence="1" id="KW-0472">Membrane</keyword>
<organism evidence="3">
    <name type="scientific">uncultured Aureispira sp</name>
    <dbReference type="NCBI Taxonomy" id="1331704"/>
    <lineage>
        <taxon>Bacteria</taxon>
        <taxon>Pseudomonadati</taxon>
        <taxon>Bacteroidota</taxon>
        <taxon>Saprospiria</taxon>
        <taxon>Saprospirales</taxon>
        <taxon>Saprospiraceae</taxon>
        <taxon>Aureispira</taxon>
        <taxon>environmental samples</taxon>
    </lineage>
</organism>
<keyword evidence="1" id="KW-1133">Transmembrane helix</keyword>
<dbReference type="InterPro" id="IPR018639">
    <property type="entry name" value="DUF2062"/>
</dbReference>